<gene>
    <name evidence="2" type="ORF">GCM10025866_01430</name>
</gene>
<sequence>MQAPPAKPGQSATTAPVGAPSTEPTPSPTPTETGPTSVPVTQTCDQLVPAQALYDYNPNFAPVPDYTPAAGTDAALIESYQGVACGWSNLSSGNTVEIAVAHLGSEDIEKLANSLVLTTPSVPTYGGVDYFKYANGVGTANAFSGDYWIVARSAEFFEPGDAAQLVASVKAALA</sequence>
<dbReference type="Proteomes" id="UP001321498">
    <property type="component" value="Chromosome"/>
</dbReference>
<organism evidence="2 3">
    <name type="scientific">Naasia aerilata</name>
    <dbReference type="NCBI Taxonomy" id="1162966"/>
    <lineage>
        <taxon>Bacteria</taxon>
        <taxon>Bacillati</taxon>
        <taxon>Actinomycetota</taxon>
        <taxon>Actinomycetes</taxon>
        <taxon>Micrococcales</taxon>
        <taxon>Microbacteriaceae</taxon>
        <taxon>Naasia</taxon>
    </lineage>
</organism>
<proteinExistence type="predicted"/>
<evidence type="ECO:0000313" key="3">
    <source>
        <dbReference type="Proteomes" id="UP001321498"/>
    </source>
</evidence>
<feature type="region of interest" description="Disordered" evidence="1">
    <location>
        <begin position="1"/>
        <end position="40"/>
    </location>
</feature>
<dbReference type="EMBL" id="AP027731">
    <property type="protein sequence ID" value="BDZ44234.1"/>
    <property type="molecule type" value="Genomic_DNA"/>
</dbReference>
<protein>
    <recommendedName>
        <fullName evidence="4">Iron ABC transporter ATP-binding protein</fullName>
    </recommendedName>
</protein>
<accession>A0ABN6XHD4</accession>
<evidence type="ECO:0000256" key="1">
    <source>
        <dbReference type="SAM" id="MobiDB-lite"/>
    </source>
</evidence>
<name>A0ABN6XHD4_9MICO</name>
<reference evidence="3" key="1">
    <citation type="journal article" date="2019" name="Int. J. Syst. Evol. Microbiol.">
        <title>The Global Catalogue of Microorganisms (GCM) 10K type strain sequencing project: providing services to taxonomists for standard genome sequencing and annotation.</title>
        <authorList>
            <consortium name="The Broad Institute Genomics Platform"/>
            <consortium name="The Broad Institute Genome Sequencing Center for Infectious Disease"/>
            <person name="Wu L."/>
            <person name="Ma J."/>
        </authorList>
    </citation>
    <scope>NUCLEOTIDE SEQUENCE [LARGE SCALE GENOMIC DNA]</scope>
    <source>
        <strain evidence="3">NBRC 108725</strain>
    </source>
</reference>
<evidence type="ECO:0008006" key="4">
    <source>
        <dbReference type="Google" id="ProtNLM"/>
    </source>
</evidence>
<evidence type="ECO:0000313" key="2">
    <source>
        <dbReference type="EMBL" id="BDZ44234.1"/>
    </source>
</evidence>
<keyword evidence="3" id="KW-1185">Reference proteome</keyword>
<feature type="compositionally biased region" description="Low complexity" evidence="1">
    <location>
        <begin position="30"/>
        <end position="40"/>
    </location>
</feature>